<reference evidence="3 4" key="1">
    <citation type="submission" date="2016-04" db="EMBL/GenBank/DDBJ databases">
        <authorList>
            <person name="Chen L."/>
            <person name="Zhuang W."/>
            <person name="Wang G."/>
        </authorList>
    </citation>
    <scope>NUCLEOTIDE SEQUENCE [LARGE SCALE GENOMIC DNA]</scope>
    <source>
        <strain evidence="4">GR20</strain>
    </source>
</reference>
<protein>
    <recommendedName>
        <fullName evidence="2">Beta-lactamase-related domain-containing protein</fullName>
    </recommendedName>
</protein>
<dbReference type="RefSeq" id="WP_014217263.1">
    <property type="nucleotide sequence ID" value="NZ_LWBO01000019.1"/>
</dbReference>
<keyword evidence="4" id="KW-1185">Reference proteome</keyword>
<feature type="chain" id="PRO_5046365103" description="Beta-lactamase-related domain-containing protein" evidence="1">
    <location>
        <begin position="28"/>
        <end position="351"/>
    </location>
</feature>
<evidence type="ECO:0000259" key="2">
    <source>
        <dbReference type="Pfam" id="PF00144"/>
    </source>
</evidence>
<dbReference type="SUPFAM" id="SSF56601">
    <property type="entry name" value="beta-lactamase/transpeptidase-like"/>
    <property type="match status" value="1"/>
</dbReference>
<proteinExistence type="predicted"/>
<keyword evidence="1" id="KW-0732">Signal</keyword>
<dbReference type="Pfam" id="PF00144">
    <property type="entry name" value="Beta-lactamase"/>
    <property type="match status" value="1"/>
</dbReference>
<evidence type="ECO:0000256" key="1">
    <source>
        <dbReference type="SAM" id="SignalP"/>
    </source>
</evidence>
<dbReference type="EMBL" id="LWBO01000019">
    <property type="protein sequence ID" value="OQP45563.1"/>
    <property type="molecule type" value="Genomic_DNA"/>
</dbReference>
<dbReference type="Proteomes" id="UP000192277">
    <property type="component" value="Unassembled WGS sequence"/>
</dbReference>
<feature type="domain" description="Beta-lactamase-related" evidence="2">
    <location>
        <begin position="49"/>
        <end position="331"/>
    </location>
</feature>
<sequence length="351" mass="39033">MSLKSNSICLSCSILSLFLLFFQFSFSQSDFSAADALLQKNQKTLGNDVVAIIYKDGKVVHTKELGEFNAKTQAPIASCSKWLTAALVMQFVDEGKLNLDDPVSKYLPVFEKYMKNYVTIRMCLAHTTGIENDKGNLLKMMQRSKYMTLEEEVNAFAAKEISNNAGTEFHYGGIGLNVAARVLEVISKKPFDRLIQEKLLRPLKMKQTSFMDENGYAPNPSGGARSTANDYINFLAMILDKGMFEGKRILSEKSIEEMQKPQFPNLPVKFTPKVAEGFHYGLGEWIQEEDASGNSTVVSSPGLFGTWPYVDKCRHYAAIIFVKSLLNEQKKDVAIQFKGAVDEAVGGSGCK</sequence>
<organism evidence="3 4">
    <name type="scientific">Niastella koreensis</name>
    <dbReference type="NCBI Taxonomy" id="354356"/>
    <lineage>
        <taxon>Bacteria</taxon>
        <taxon>Pseudomonadati</taxon>
        <taxon>Bacteroidota</taxon>
        <taxon>Chitinophagia</taxon>
        <taxon>Chitinophagales</taxon>
        <taxon>Chitinophagaceae</taxon>
        <taxon>Niastella</taxon>
    </lineage>
</organism>
<dbReference type="PANTHER" id="PTHR43283">
    <property type="entry name" value="BETA-LACTAMASE-RELATED"/>
    <property type="match status" value="1"/>
</dbReference>
<evidence type="ECO:0000313" key="4">
    <source>
        <dbReference type="Proteomes" id="UP000192277"/>
    </source>
</evidence>
<gene>
    <name evidence="3" type="ORF">A4D02_33450</name>
</gene>
<dbReference type="InterPro" id="IPR012338">
    <property type="entry name" value="Beta-lactam/transpept-like"/>
</dbReference>
<dbReference type="PANTHER" id="PTHR43283:SF3">
    <property type="entry name" value="BETA-LACTAMASE FAMILY PROTEIN (AFU_ORTHOLOGUE AFUA_5G07500)"/>
    <property type="match status" value="1"/>
</dbReference>
<feature type="signal peptide" evidence="1">
    <location>
        <begin position="1"/>
        <end position="27"/>
    </location>
</feature>
<dbReference type="InterPro" id="IPR001466">
    <property type="entry name" value="Beta-lactam-related"/>
</dbReference>
<accession>A0ABX3NTE5</accession>
<evidence type="ECO:0000313" key="3">
    <source>
        <dbReference type="EMBL" id="OQP45563.1"/>
    </source>
</evidence>
<dbReference type="Gene3D" id="3.40.710.10">
    <property type="entry name" value="DD-peptidase/beta-lactamase superfamily"/>
    <property type="match status" value="1"/>
</dbReference>
<dbReference type="InterPro" id="IPR050789">
    <property type="entry name" value="Diverse_Enzym_Activities"/>
</dbReference>
<comment type="caution">
    <text evidence="3">The sequence shown here is derived from an EMBL/GenBank/DDBJ whole genome shotgun (WGS) entry which is preliminary data.</text>
</comment>
<name>A0ABX3NTE5_9BACT</name>